<evidence type="ECO:0000313" key="2">
    <source>
        <dbReference type="Proteomes" id="UP001642484"/>
    </source>
</evidence>
<accession>A0ABP0QEJ2</accession>
<feature type="non-terminal residue" evidence="1">
    <location>
        <position position="1"/>
    </location>
</feature>
<protein>
    <submittedName>
        <fullName evidence="1">Uncharacterized protein</fullName>
    </submittedName>
</protein>
<reference evidence="1 2" key="1">
    <citation type="submission" date="2024-02" db="EMBL/GenBank/DDBJ databases">
        <authorList>
            <person name="Chen Y."/>
            <person name="Shah S."/>
            <person name="Dougan E. K."/>
            <person name="Thang M."/>
            <person name="Chan C."/>
        </authorList>
    </citation>
    <scope>NUCLEOTIDE SEQUENCE [LARGE SCALE GENOMIC DNA]</scope>
</reference>
<keyword evidence="2" id="KW-1185">Reference proteome</keyword>
<sequence length="137" mass="15577">DYMAPVSVNPTVIQFVPVDYTTAYEPECLPVISVWRTRWAVQRALSELQRRGRAGGDVKRFGLDVLGAMALPLDGIVLELDRLWRHSAYGTLRREHGHALITLEMIARFYHASVSQVFECLSERFFPGLGTMVHDFL</sequence>
<name>A0ABP0QEJ2_9DINO</name>
<evidence type="ECO:0000313" key="1">
    <source>
        <dbReference type="EMBL" id="CAK9086657.1"/>
    </source>
</evidence>
<comment type="caution">
    <text evidence="1">The sequence shown here is derived from an EMBL/GenBank/DDBJ whole genome shotgun (WGS) entry which is preliminary data.</text>
</comment>
<organism evidence="1 2">
    <name type="scientific">Durusdinium trenchii</name>
    <dbReference type="NCBI Taxonomy" id="1381693"/>
    <lineage>
        <taxon>Eukaryota</taxon>
        <taxon>Sar</taxon>
        <taxon>Alveolata</taxon>
        <taxon>Dinophyceae</taxon>
        <taxon>Suessiales</taxon>
        <taxon>Symbiodiniaceae</taxon>
        <taxon>Durusdinium</taxon>
    </lineage>
</organism>
<gene>
    <name evidence="1" type="ORF">CCMP2556_LOCUS41966</name>
</gene>
<proteinExistence type="predicted"/>
<dbReference type="EMBL" id="CAXAMN010024432">
    <property type="protein sequence ID" value="CAK9086657.1"/>
    <property type="molecule type" value="Genomic_DNA"/>
</dbReference>
<dbReference type="Proteomes" id="UP001642484">
    <property type="component" value="Unassembled WGS sequence"/>
</dbReference>